<reference evidence="10" key="1">
    <citation type="journal article" date="2019" name="Int. J. Syst. Evol. Microbiol.">
        <title>The Global Catalogue of Microorganisms (GCM) 10K type strain sequencing project: providing services to taxonomists for standard genome sequencing and annotation.</title>
        <authorList>
            <consortium name="The Broad Institute Genomics Platform"/>
            <consortium name="The Broad Institute Genome Sequencing Center for Infectious Disease"/>
            <person name="Wu L."/>
            <person name="Ma J."/>
        </authorList>
    </citation>
    <scope>NUCLEOTIDE SEQUENCE [LARGE SCALE GENOMIC DNA]</scope>
    <source>
        <strain evidence="10">JCM 19134</strain>
    </source>
</reference>
<evidence type="ECO:0000256" key="3">
    <source>
        <dbReference type="ARBA" id="ARBA00022722"/>
    </source>
</evidence>
<dbReference type="PANTHER" id="PTHR30255:SF2">
    <property type="entry name" value="SINGLE-STRANDED-DNA-SPECIFIC EXONUCLEASE RECJ"/>
    <property type="match status" value="1"/>
</dbReference>
<comment type="similarity">
    <text evidence="1">Belongs to the RecJ family.</text>
</comment>
<dbReference type="InterPro" id="IPR001667">
    <property type="entry name" value="DDH_dom"/>
</dbReference>
<dbReference type="PANTHER" id="PTHR30255">
    <property type="entry name" value="SINGLE-STRANDED-DNA-SPECIFIC EXONUCLEASE RECJ"/>
    <property type="match status" value="1"/>
</dbReference>
<gene>
    <name evidence="9" type="primary">recJ</name>
    <name evidence="9" type="ORF">GCM10025791_05420</name>
</gene>
<keyword evidence="10" id="KW-1185">Reference proteome</keyword>
<dbReference type="InterPro" id="IPR051673">
    <property type="entry name" value="SSDNA_exonuclease_RecJ"/>
</dbReference>
<dbReference type="Pfam" id="PF01368">
    <property type="entry name" value="DHH"/>
    <property type="match status" value="1"/>
</dbReference>
<evidence type="ECO:0000259" key="6">
    <source>
        <dbReference type="Pfam" id="PF01368"/>
    </source>
</evidence>
<dbReference type="InterPro" id="IPR003156">
    <property type="entry name" value="DHHA1_dom"/>
</dbReference>
<dbReference type="GO" id="GO:0006310">
    <property type="term" value="P:DNA recombination"/>
    <property type="evidence" value="ECO:0007669"/>
    <property type="project" value="InterPro"/>
</dbReference>
<dbReference type="InterPro" id="IPR041122">
    <property type="entry name" value="RecJ_OB"/>
</dbReference>
<feature type="domain" description="DDH" evidence="6">
    <location>
        <begin position="72"/>
        <end position="232"/>
    </location>
</feature>
<dbReference type="AlphaFoldDB" id="A0AAV3TY49"/>
<evidence type="ECO:0000256" key="4">
    <source>
        <dbReference type="ARBA" id="ARBA00022801"/>
    </source>
</evidence>
<evidence type="ECO:0000256" key="1">
    <source>
        <dbReference type="ARBA" id="ARBA00005915"/>
    </source>
</evidence>
<dbReference type="SUPFAM" id="SSF64182">
    <property type="entry name" value="DHH phosphoesterases"/>
    <property type="match status" value="1"/>
</dbReference>
<dbReference type="Proteomes" id="UP001409585">
    <property type="component" value="Unassembled WGS sequence"/>
</dbReference>
<proteinExistence type="inferred from homology"/>
<accession>A0AAV3TY49</accession>
<feature type="domain" description="DHHA1" evidence="7">
    <location>
        <begin position="362"/>
        <end position="455"/>
    </location>
</feature>
<evidence type="ECO:0000313" key="9">
    <source>
        <dbReference type="EMBL" id="GAA4931988.1"/>
    </source>
</evidence>
<evidence type="ECO:0000259" key="7">
    <source>
        <dbReference type="Pfam" id="PF02272"/>
    </source>
</evidence>
<evidence type="ECO:0000259" key="8">
    <source>
        <dbReference type="Pfam" id="PF17768"/>
    </source>
</evidence>
<dbReference type="FunFam" id="3.90.1640.30:FF:000001">
    <property type="entry name" value="Single-stranded-DNA-specific exonuclease RecJ"/>
    <property type="match status" value="1"/>
</dbReference>
<name>A0AAV3TY49_9ALTE</name>
<evidence type="ECO:0000313" key="10">
    <source>
        <dbReference type="Proteomes" id="UP001409585"/>
    </source>
</evidence>
<dbReference type="Gene3D" id="3.10.310.30">
    <property type="match status" value="1"/>
</dbReference>
<dbReference type="Gene3D" id="3.90.1640.30">
    <property type="match status" value="1"/>
</dbReference>
<dbReference type="RefSeq" id="WP_345416662.1">
    <property type="nucleotide sequence ID" value="NZ_AP031496.1"/>
</dbReference>
<comment type="caution">
    <text evidence="9">The sequence shown here is derived from an EMBL/GenBank/DDBJ whole genome shotgun (WGS) entry which is preliminary data.</text>
</comment>
<dbReference type="NCBIfam" id="TIGR00644">
    <property type="entry name" value="recJ"/>
    <property type="match status" value="1"/>
</dbReference>
<dbReference type="Pfam" id="PF02272">
    <property type="entry name" value="DHHA1"/>
    <property type="match status" value="1"/>
</dbReference>
<organism evidence="9 10">
    <name type="scientific">Halioxenophilus aromaticivorans</name>
    <dbReference type="NCBI Taxonomy" id="1306992"/>
    <lineage>
        <taxon>Bacteria</taxon>
        <taxon>Pseudomonadati</taxon>
        <taxon>Pseudomonadota</taxon>
        <taxon>Gammaproteobacteria</taxon>
        <taxon>Alteromonadales</taxon>
        <taxon>Alteromonadaceae</taxon>
        <taxon>Halioxenophilus</taxon>
    </lineage>
</organism>
<dbReference type="EMBL" id="BAABLX010000004">
    <property type="protein sequence ID" value="GAA4931988.1"/>
    <property type="molecule type" value="Genomic_DNA"/>
</dbReference>
<keyword evidence="3" id="KW-0540">Nuclease</keyword>
<feature type="domain" description="RecJ OB" evidence="8">
    <location>
        <begin position="470"/>
        <end position="575"/>
    </location>
</feature>
<dbReference type="GO" id="GO:0003676">
    <property type="term" value="F:nucleic acid binding"/>
    <property type="evidence" value="ECO:0007669"/>
    <property type="project" value="InterPro"/>
</dbReference>
<dbReference type="GO" id="GO:0008409">
    <property type="term" value="F:5'-3' exonuclease activity"/>
    <property type="evidence" value="ECO:0007669"/>
    <property type="project" value="InterPro"/>
</dbReference>
<evidence type="ECO:0000256" key="5">
    <source>
        <dbReference type="ARBA" id="ARBA00022839"/>
    </source>
</evidence>
<dbReference type="Pfam" id="PF17768">
    <property type="entry name" value="RecJ_OB"/>
    <property type="match status" value="1"/>
</dbReference>
<evidence type="ECO:0000256" key="2">
    <source>
        <dbReference type="ARBA" id="ARBA00019841"/>
    </source>
</evidence>
<dbReference type="GO" id="GO:0006281">
    <property type="term" value="P:DNA repair"/>
    <property type="evidence" value="ECO:0007669"/>
    <property type="project" value="InterPro"/>
</dbReference>
<dbReference type="InterPro" id="IPR004610">
    <property type="entry name" value="RecJ"/>
</dbReference>
<sequence length="579" mass="62355">MSKTIKRRAVSDHAQAHLSHLPPVLQRVFAGRGVSDGTQLDYQLANMVKPADLKGLPAALDLLAAAVTQQQRILIVGDFDADGATSSALAVSALQAMGAVQVDYLVPNRFDYGYGLTPEIVDVAAESSPDVIVTVDNGISSVDGVARANSLGIKVVVTDHHLPGQVLPQAAAMVNPNQPGCEFPTKNLAGVGVIFYVLAALRSRLRSQGWFAEQGLPEPNMGEYLDLVALGTVADLVPLDANNRTLVYQGLNRIRAGRARPGILALLETAGRNPSRVSASDMGFIVGPRLNAAGRLDDMSIGIRCLLTDSIVEAREAAQALNDLNQDRRAIEVGMQREALADLADVDFSSPEDTPWGLSLYKPQWHQGVVGIVASRIKERFHRPVIAFADAEGGEQIKGSARSIAGLHIRDTLDAVASQNPGLIIKFGGHAMAAGLSIRSADFDRFSQAFDQAVRNKLTQDELNEVIYSDGELATGDFNLPLAEAIRAAGPWGQAFPEPVFDGEFILVSQRIVGGRHLKMVVAPVTDSQCTLDAIAFSVDVEQWPNSEAQRVHLVYQLDVNEYRGQQSVQLIVRHLWPL</sequence>
<keyword evidence="4" id="KW-0378">Hydrolase</keyword>
<dbReference type="InterPro" id="IPR038763">
    <property type="entry name" value="DHH_sf"/>
</dbReference>
<protein>
    <recommendedName>
        <fullName evidence="2">Single-stranded-DNA-specific exonuclease RecJ</fullName>
    </recommendedName>
</protein>
<keyword evidence="5 9" id="KW-0269">Exonuclease</keyword>